<feature type="compositionally biased region" description="Basic and acidic residues" evidence="1">
    <location>
        <begin position="16"/>
        <end position="39"/>
    </location>
</feature>
<protein>
    <submittedName>
        <fullName evidence="2">Uncharacterized protein</fullName>
    </submittedName>
</protein>
<accession>A0ABQ5IPJ9</accession>
<reference evidence="2" key="1">
    <citation type="journal article" date="2022" name="Int. J. Mol. Sci.">
        <title>Draft Genome of Tanacetum Coccineum: Genomic Comparison of Closely Related Tanacetum-Family Plants.</title>
        <authorList>
            <person name="Yamashiro T."/>
            <person name="Shiraishi A."/>
            <person name="Nakayama K."/>
            <person name="Satake H."/>
        </authorList>
    </citation>
    <scope>NUCLEOTIDE SEQUENCE</scope>
</reference>
<dbReference type="Proteomes" id="UP001151760">
    <property type="component" value="Unassembled WGS sequence"/>
</dbReference>
<evidence type="ECO:0000256" key="1">
    <source>
        <dbReference type="SAM" id="MobiDB-lite"/>
    </source>
</evidence>
<reference evidence="2" key="2">
    <citation type="submission" date="2022-01" db="EMBL/GenBank/DDBJ databases">
        <authorList>
            <person name="Yamashiro T."/>
            <person name="Shiraishi A."/>
            <person name="Satake H."/>
            <person name="Nakayama K."/>
        </authorList>
    </citation>
    <scope>NUCLEOTIDE SEQUENCE</scope>
</reference>
<feature type="compositionally biased region" description="Gly residues" evidence="1">
    <location>
        <begin position="41"/>
        <end position="53"/>
    </location>
</feature>
<proteinExistence type="predicted"/>
<gene>
    <name evidence="2" type="ORF">Tco_1112387</name>
</gene>
<feature type="region of interest" description="Disordered" evidence="1">
    <location>
        <begin position="1"/>
        <end position="53"/>
    </location>
</feature>
<keyword evidence="3" id="KW-1185">Reference proteome</keyword>
<evidence type="ECO:0000313" key="2">
    <source>
        <dbReference type="EMBL" id="GJU02049.1"/>
    </source>
</evidence>
<evidence type="ECO:0000313" key="3">
    <source>
        <dbReference type="Proteomes" id="UP001151760"/>
    </source>
</evidence>
<comment type="caution">
    <text evidence="2">The sequence shown here is derived from an EMBL/GenBank/DDBJ whole genome shotgun (WGS) entry which is preliminary data.</text>
</comment>
<dbReference type="EMBL" id="BQNB010021022">
    <property type="protein sequence ID" value="GJU02049.1"/>
    <property type="molecule type" value="Genomic_DNA"/>
</dbReference>
<organism evidence="2 3">
    <name type="scientific">Tanacetum coccineum</name>
    <dbReference type="NCBI Taxonomy" id="301880"/>
    <lineage>
        <taxon>Eukaryota</taxon>
        <taxon>Viridiplantae</taxon>
        <taxon>Streptophyta</taxon>
        <taxon>Embryophyta</taxon>
        <taxon>Tracheophyta</taxon>
        <taxon>Spermatophyta</taxon>
        <taxon>Magnoliopsida</taxon>
        <taxon>eudicotyledons</taxon>
        <taxon>Gunneridae</taxon>
        <taxon>Pentapetalae</taxon>
        <taxon>asterids</taxon>
        <taxon>campanulids</taxon>
        <taxon>Asterales</taxon>
        <taxon>Asteraceae</taxon>
        <taxon>Asteroideae</taxon>
        <taxon>Anthemideae</taxon>
        <taxon>Anthemidinae</taxon>
        <taxon>Tanacetum</taxon>
    </lineage>
</organism>
<sequence length="133" mass="14737">MAQSLNSLDTHHLRKKRDEIEEEKKREEEEKDKSRKRGIEANGGNGVNGGNGNSGSNGCSYKAFLSCNLQDYDGKGGAARGREVAMGMTWVQFKVLLVEEFYPSNEMKKLQSEFWNHTIVGANHAGILIGSMS</sequence>
<name>A0ABQ5IPJ9_9ASTR</name>